<keyword evidence="3" id="KW-1185">Reference proteome</keyword>
<dbReference type="PANTHER" id="PTHR37829">
    <property type="entry name" value="PHAGE-LIKE ELEMENT PBSX PROTEIN XKDT"/>
    <property type="match status" value="1"/>
</dbReference>
<reference evidence="2 3" key="1">
    <citation type="submission" date="2020-08" db="EMBL/GenBank/DDBJ databases">
        <title>Genomic Encyclopedia of Type Strains, Phase IV (KMG-IV): sequencing the most valuable type-strain genomes for metagenomic binning, comparative biology and taxonomic classification.</title>
        <authorList>
            <person name="Goeker M."/>
        </authorList>
    </citation>
    <scope>NUCLEOTIDE SEQUENCE [LARGE SCALE GENOMIC DNA]</scope>
    <source>
        <strain evidence="2 3">DSM 4491</strain>
    </source>
</reference>
<protein>
    <submittedName>
        <fullName evidence="2">Prophage DNA circulation protein</fullName>
    </submittedName>
</protein>
<evidence type="ECO:0000313" key="3">
    <source>
        <dbReference type="Proteomes" id="UP000578000"/>
    </source>
</evidence>
<accession>A0A841QEV4</accession>
<dbReference type="RefSeq" id="WP_166112839.1">
    <property type="nucleotide sequence ID" value="NZ_BAABDB010000040.1"/>
</dbReference>
<dbReference type="Pfam" id="PF07157">
    <property type="entry name" value="DNA_circ_N"/>
    <property type="match status" value="1"/>
</dbReference>
<dbReference type="PANTHER" id="PTHR37829:SF3">
    <property type="entry name" value="PROTEIN JAYE-RELATED"/>
    <property type="match status" value="1"/>
</dbReference>
<comment type="caution">
    <text evidence="2">The sequence shown here is derived from an EMBL/GenBank/DDBJ whole genome shotgun (WGS) entry which is preliminary data.</text>
</comment>
<dbReference type="EMBL" id="JACHIE010000005">
    <property type="protein sequence ID" value="MBB6456990.1"/>
    <property type="molecule type" value="Genomic_DNA"/>
</dbReference>
<dbReference type="AlphaFoldDB" id="A0A841QEV4"/>
<proteinExistence type="predicted"/>
<sequence>MSGSLINTALEYLQCSFRAVPFAVLGSGGETGRKQAVHQYPYRDGVYVEDLGKRGRVYHIRGFVTGATAAVQRDLLVLAAETAGPGLLIHPTIGVVKAACMNFVWGEPDGITGRIDVSFDFLEQKDLLGSTIKVALDAAAAAAALVAQAVSASSYAKTATAALAVGQPVVAAAQAVATGWGRVANQAVRSPRAMASAISILPGNNGRYTSGNAAVVDNTATVSTVLADLTTSRVAMESAVADLGAGGTADALSSAALNVAELVRTSLADPGAQMAALLSLAKFDVEASATLAPIGAAIATARSATAAMCRQMALASIALACADWNPTSSDQAEALRKLVATQMDTAATEAADEGYTDIWRVLRDLRSSLTTFLAQQASQLPDQITVARNGPLPALVLAQQLYADGSRSDDLIGRANPIHPAFMPTNFQALSS</sequence>
<dbReference type="Proteomes" id="UP000578000">
    <property type="component" value="Unassembled WGS sequence"/>
</dbReference>
<dbReference type="InterPro" id="IPR052399">
    <property type="entry name" value="Phage_Baseplate_Assmbl_Protein"/>
</dbReference>
<organism evidence="2 3">
    <name type="scientific">Acetobacter lovaniensis</name>
    <dbReference type="NCBI Taxonomy" id="104100"/>
    <lineage>
        <taxon>Bacteria</taxon>
        <taxon>Pseudomonadati</taxon>
        <taxon>Pseudomonadota</taxon>
        <taxon>Alphaproteobacteria</taxon>
        <taxon>Acetobacterales</taxon>
        <taxon>Acetobacteraceae</taxon>
        <taxon>Acetobacter</taxon>
    </lineage>
</organism>
<evidence type="ECO:0000313" key="2">
    <source>
        <dbReference type="EMBL" id="MBB6456990.1"/>
    </source>
</evidence>
<name>A0A841QEV4_9PROT</name>
<dbReference type="InterPro" id="IPR009826">
    <property type="entry name" value="DNA_circ_N"/>
</dbReference>
<evidence type="ECO:0000259" key="1">
    <source>
        <dbReference type="Pfam" id="PF07157"/>
    </source>
</evidence>
<gene>
    <name evidence="2" type="ORF">HNR55_001573</name>
</gene>
<feature type="domain" description="DNA circulation N-terminal" evidence="1">
    <location>
        <begin position="12"/>
        <end position="97"/>
    </location>
</feature>